<name>A0ABS4X930_9MICC</name>
<reference evidence="1 2" key="1">
    <citation type="submission" date="2021-03" db="EMBL/GenBank/DDBJ databases">
        <title>Sequencing the genomes of 1000 actinobacteria strains.</title>
        <authorList>
            <person name="Klenk H.-P."/>
        </authorList>
    </citation>
    <scope>NUCLEOTIDE SEQUENCE [LARGE SCALE GENOMIC DNA]</scope>
    <source>
        <strain evidence="1 2">DSM 15797</strain>
    </source>
</reference>
<evidence type="ECO:0000313" key="2">
    <source>
        <dbReference type="Proteomes" id="UP001296993"/>
    </source>
</evidence>
<evidence type="ECO:0000313" key="1">
    <source>
        <dbReference type="EMBL" id="MBP2384974.1"/>
    </source>
</evidence>
<dbReference type="PANTHER" id="PTHR33361:SF2">
    <property type="entry name" value="DUF885 DOMAIN-CONTAINING PROTEIN"/>
    <property type="match status" value="1"/>
</dbReference>
<gene>
    <name evidence="1" type="ORF">JOF47_000485</name>
</gene>
<dbReference type="InterPro" id="IPR010281">
    <property type="entry name" value="DUF885"/>
</dbReference>
<organism evidence="1 2">
    <name type="scientific">Paeniglutamicibacter kerguelensis</name>
    <dbReference type="NCBI Taxonomy" id="254788"/>
    <lineage>
        <taxon>Bacteria</taxon>
        <taxon>Bacillati</taxon>
        <taxon>Actinomycetota</taxon>
        <taxon>Actinomycetes</taxon>
        <taxon>Micrococcales</taxon>
        <taxon>Micrococcaceae</taxon>
        <taxon>Paeniglutamicibacter</taxon>
    </lineage>
</organism>
<sequence length="555" mass="60713">MTNTTATRTSSAIDTVATDYFKKLLELSPEFATSLGLPGSEAAYSDYSPAGTAAQVQAARAALDALESLNPADTVDEITLDAMHERLGLEIEIANTRRTELNNIASPAQDIRSIFDLMPQESAKDFAFIAERMHNLPAAMEGYIASLRDSAARGLVSAVRQVKIVTTQALDYAKPGGFFDTLAAAGSKIAPELGERLASGAQRANAAYLNLADVLENELLPLAPEKDAVGREYYSLMSRRFLGAAVDLEETYAWGVQELANIIAEQERVAKLVSPGASVEEAKAILNGDPARQLNGTDALQAWMQEKSDAAIQALAGTHFDIPAPMDQIQCMIAPTQEGGIYYTGPSEDFSRPGRMWWSVPVGEDKFTTWAELTTVYHEGVPGHHLQVATAVLARETLNDWRRHACWVSGHGEGWALYAERLMFDLGFLSDPGDYMGMLDAQRMRAARVVFDIGVHLELEIPEAWGNGTWDSENGFAFLEKNLDISAGQLQFEFTRYLGWPGQAPAYKVGQRLWEQIRDERSARASGDFDLKEFHSQALNVGSVGLDTLRRALLG</sequence>
<dbReference type="Proteomes" id="UP001296993">
    <property type="component" value="Unassembled WGS sequence"/>
</dbReference>
<dbReference type="EMBL" id="JAGIOF010000001">
    <property type="protein sequence ID" value="MBP2384974.1"/>
    <property type="molecule type" value="Genomic_DNA"/>
</dbReference>
<protein>
    <submittedName>
        <fullName evidence="1">Uncharacterized protein (DUF885 family)</fullName>
    </submittedName>
</protein>
<dbReference type="PANTHER" id="PTHR33361">
    <property type="entry name" value="GLR0591 PROTEIN"/>
    <property type="match status" value="1"/>
</dbReference>
<accession>A0ABS4X930</accession>
<proteinExistence type="predicted"/>
<dbReference type="Pfam" id="PF05960">
    <property type="entry name" value="DUF885"/>
    <property type="match status" value="1"/>
</dbReference>
<dbReference type="RefSeq" id="WP_209995727.1">
    <property type="nucleotide sequence ID" value="NZ_BAAAJY010000018.1"/>
</dbReference>
<comment type="caution">
    <text evidence="1">The sequence shown here is derived from an EMBL/GenBank/DDBJ whole genome shotgun (WGS) entry which is preliminary data.</text>
</comment>
<keyword evidence="2" id="KW-1185">Reference proteome</keyword>